<evidence type="ECO:0000313" key="2">
    <source>
        <dbReference type="EMBL" id="THV20835.1"/>
    </source>
</evidence>
<name>A0A4S8NVH3_9ACTN</name>
<dbReference type="InterPro" id="IPR036365">
    <property type="entry name" value="PGBD-like_sf"/>
</dbReference>
<comment type="caution">
    <text evidence="2">The sequence shown here is derived from an EMBL/GenBank/DDBJ whole genome shotgun (WGS) entry which is preliminary data.</text>
</comment>
<dbReference type="Pfam" id="PF01471">
    <property type="entry name" value="PG_binding_1"/>
    <property type="match status" value="1"/>
</dbReference>
<accession>A0A4S8NVH3</accession>
<proteinExistence type="predicted"/>
<keyword evidence="3" id="KW-1185">Reference proteome</keyword>
<evidence type="ECO:0000313" key="3">
    <source>
        <dbReference type="Proteomes" id="UP000305792"/>
    </source>
</evidence>
<gene>
    <name evidence="2" type="ORF">E9998_24985</name>
</gene>
<feature type="non-terminal residue" evidence="2">
    <location>
        <position position="1"/>
    </location>
</feature>
<dbReference type="OrthoDB" id="3268648at2"/>
<dbReference type="Proteomes" id="UP000305792">
    <property type="component" value="Unassembled WGS sequence"/>
</dbReference>
<evidence type="ECO:0000259" key="1">
    <source>
        <dbReference type="Pfam" id="PF01471"/>
    </source>
</evidence>
<dbReference type="Gene3D" id="1.10.101.10">
    <property type="entry name" value="PGBD-like superfamily/PGBD"/>
    <property type="match status" value="1"/>
</dbReference>
<dbReference type="InterPro" id="IPR002477">
    <property type="entry name" value="Peptidoglycan-bd-like"/>
</dbReference>
<dbReference type="RefSeq" id="WP_136532469.1">
    <property type="nucleotide sequence ID" value="NZ_STGX01000032.1"/>
</dbReference>
<dbReference type="EMBL" id="STGX01000032">
    <property type="protein sequence ID" value="THV20835.1"/>
    <property type="molecule type" value="Genomic_DNA"/>
</dbReference>
<feature type="domain" description="Peptidoglycan binding-like" evidence="1">
    <location>
        <begin position="52"/>
        <end position="100"/>
    </location>
</feature>
<dbReference type="SUPFAM" id="SSF47090">
    <property type="entry name" value="PGBD-like"/>
    <property type="match status" value="1"/>
</dbReference>
<dbReference type="Gene3D" id="2.40.420.20">
    <property type="match status" value="1"/>
</dbReference>
<reference evidence="2 3" key="1">
    <citation type="journal article" date="2018" name="Int. J. Syst. Evol. Microbiol.">
        <title>Glycomyces paridis sp. nov., isolated from the medicinal plant Paris polyphylla.</title>
        <authorList>
            <person name="Fang X.M."/>
            <person name="Bai J.L."/>
            <person name="Su J."/>
            <person name="Zhao L.L."/>
            <person name="Liu H.Y."/>
            <person name="Ma B.P."/>
            <person name="Zhang Y.Q."/>
            <person name="Yu L.Y."/>
        </authorList>
    </citation>
    <scope>NUCLEOTIDE SEQUENCE [LARGE SCALE GENOMIC DNA]</scope>
    <source>
        <strain evidence="2 3">CPCC 204357</strain>
    </source>
</reference>
<dbReference type="AlphaFoldDB" id="A0A4S8NVH3"/>
<organism evidence="2 3">
    <name type="scientific">Glycomyces paridis</name>
    <dbReference type="NCBI Taxonomy" id="2126555"/>
    <lineage>
        <taxon>Bacteria</taxon>
        <taxon>Bacillati</taxon>
        <taxon>Actinomycetota</taxon>
        <taxon>Actinomycetes</taxon>
        <taxon>Glycomycetales</taxon>
        <taxon>Glycomycetaceae</taxon>
        <taxon>Glycomyces</taxon>
    </lineage>
</organism>
<dbReference type="InterPro" id="IPR036366">
    <property type="entry name" value="PGBDSf"/>
</dbReference>
<sequence>LGCLFQGTLTALPAAGDTIGRGEELYSVDDTPVVLLYGTLPAYRTLANGTEGADVEQFEENLERLGYDGFTVDDEYTAKTAAAVEEWQEDLGLAETGAVDLGRVAYAPGEIRVDTVETNPGDPAQGAVFTYTGLDKLVTVEVELDSQELVVIGGPVTITLPDGTEAPGTVTGSETAVVEGGQGDESETVLNVTVAADDPAVFDGLDQASIDVGFPGDTAEDVLTVPVEALLGLAEGGYGLEIADGDATTLIAVETGLFADGYVEVTGEGLAEGQSVVVPS</sequence>
<protein>
    <submittedName>
        <fullName evidence="2">Efflux RND transporter periplasmic adaptor subunit</fullName>
    </submittedName>
</protein>